<dbReference type="OrthoDB" id="4555477at2"/>
<reference evidence="2 3" key="1">
    <citation type="submission" date="2018-10" db="EMBL/GenBank/DDBJ databases">
        <title>Isolation from cow dung.</title>
        <authorList>
            <person name="Ling L."/>
        </authorList>
    </citation>
    <scope>NUCLEOTIDE SEQUENCE [LARGE SCALE GENOMIC DNA]</scope>
    <source>
        <strain evidence="2 3">NEAU-LL90</strain>
    </source>
</reference>
<dbReference type="Proteomes" id="UP000279275">
    <property type="component" value="Unassembled WGS sequence"/>
</dbReference>
<organism evidence="2 3">
    <name type="scientific">Nocardia stercoris</name>
    <dbReference type="NCBI Taxonomy" id="2483361"/>
    <lineage>
        <taxon>Bacteria</taxon>
        <taxon>Bacillati</taxon>
        <taxon>Actinomycetota</taxon>
        <taxon>Actinomycetes</taxon>
        <taxon>Mycobacteriales</taxon>
        <taxon>Nocardiaceae</taxon>
        <taxon>Nocardia</taxon>
    </lineage>
</organism>
<sequence>MTSRVRTGTVFAGAVLAAATVSAFTPAANADSFAVDPASYLVGDTVYFTAPNLGNCAMRPNGYVGCDIVGVPMNWYGFQVNNIGIDLPFLPPHPAVGPLGTHGQDSQVLAPGQPGPGQAYGPDASISYGGSTCVVSGFRGEVSCSSGQHNFSFGFTTGYN</sequence>
<gene>
    <name evidence="2" type="ORF">EBN03_00115</name>
</gene>
<dbReference type="AlphaFoldDB" id="A0A3M2LB83"/>
<evidence type="ECO:0008006" key="4">
    <source>
        <dbReference type="Google" id="ProtNLM"/>
    </source>
</evidence>
<proteinExistence type="predicted"/>
<evidence type="ECO:0000256" key="1">
    <source>
        <dbReference type="SAM" id="SignalP"/>
    </source>
</evidence>
<comment type="caution">
    <text evidence="2">The sequence shown here is derived from an EMBL/GenBank/DDBJ whole genome shotgun (WGS) entry which is preliminary data.</text>
</comment>
<evidence type="ECO:0000313" key="3">
    <source>
        <dbReference type="Proteomes" id="UP000279275"/>
    </source>
</evidence>
<feature type="chain" id="PRO_5018175513" description="Secreted protein" evidence="1">
    <location>
        <begin position="31"/>
        <end position="160"/>
    </location>
</feature>
<feature type="signal peptide" evidence="1">
    <location>
        <begin position="1"/>
        <end position="30"/>
    </location>
</feature>
<keyword evidence="3" id="KW-1185">Reference proteome</keyword>
<evidence type="ECO:0000313" key="2">
    <source>
        <dbReference type="EMBL" id="RMI34832.1"/>
    </source>
</evidence>
<dbReference type="EMBL" id="RFFH01000001">
    <property type="protein sequence ID" value="RMI34832.1"/>
    <property type="molecule type" value="Genomic_DNA"/>
</dbReference>
<protein>
    <recommendedName>
        <fullName evidence="4">Secreted protein</fullName>
    </recommendedName>
</protein>
<accession>A0A3M2LB83</accession>
<dbReference type="RefSeq" id="WP_122185802.1">
    <property type="nucleotide sequence ID" value="NZ_RFFH01000001.1"/>
</dbReference>
<name>A0A3M2LB83_9NOCA</name>
<keyword evidence="1" id="KW-0732">Signal</keyword>